<evidence type="ECO:0000313" key="1">
    <source>
        <dbReference type="EMBL" id="TXK50258.1"/>
    </source>
</evidence>
<comment type="caution">
    <text evidence="1">The sequence shown here is derived from an EMBL/GenBank/DDBJ whole genome shotgun (WGS) entry which is preliminary data.</text>
</comment>
<dbReference type="EMBL" id="VRTY01000013">
    <property type="protein sequence ID" value="TXK50258.1"/>
    <property type="molecule type" value="Genomic_DNA"/>
</dbReference>
<keyword evidence="2" id="KW-1185">Reference proteome</keyword>
<evidence type="ECO:0000313" key="2">
    <source>
        <dbReference type="Proteomes" id="UP000321926"/>
    </source>
</evidence>
<dbReference type="AlphaFoldDB" id="A0A5C8KB61"/>
<name>A0A5C8KB61_9BACT</name>
<dbReference type="Pfam" id="PF14356">
    <property type="entry name" value="DUF4403"/>
    <property type="match status" value="1"/>
</dbReference>
<sequence>MENLISIQLPIKIAYAAVEGLLKKQLVGEYIPKPEAGKEESPYAQILDVGVAGSSAGEGTIFLHVKLRILRTLMKRDQVDLYVVASVGYDNEAQYVFVKNFKVESRTRSTFYNKALEVLVNKVAYNQIIQKANVNLQAILSVQLQKLNTQLAEGLQVKGLKLKGAVSEVAVQNILPQPDRITLSVEVKAALEAEVFDLLSLMPPQAPADAAVEQLE</sequence>
<proteinExistence type="predicted"/>
<dbReference type="InterPro" id="IPR025515">
    <property type="entry name" value="DUF4403"/>
</dbReference>
<gene>
    <name evidence="1" type="ORF">FVR03_05005</name>
</gene>
<protein>
    <submittedName>
        <fullName evidence="1">DUF4403 family protein</fullName>
    </submittedName>
</protein>
<accession>A0A5C8KB61</accession>
<dbReference type="OrthoDB" id="850247at2"/>
<organism evidence="1 2">
    <name type="scientific">Pontibacter qinzhouensis</name>
    <dbReference type="NCBI Taxonomy" id="2603253"/>
    <lineage>
        <taxon>Bacteria</taxon>
        <taxon>Pseudomonadati</taxon>
        <taxon>Bacteroidota</taxon>
        <taxon>Cytophagia</taxon>
        <taxon>Cytophagales</taxon>
        <taxon>Hymenobacteraceae</taxon>
        <taxon>Pontibacter</taxon>
    </lineage>
</organism>
<dbReference type="Proteomes" id="UP000321926">
    <property type="component" value="Unassembled WGS sequence"/>
</dbReference>
<dbReference type="RefSeq" id="WP_147920671.1">
    <property type="nucleotide sequence ID" value="NZ_VRTY01000013.1"/>
</dbReference>
<reference evidence="1 2" key="1">
    <citation type="submission" date="2019-08" db="EMBL/GenBank/DDBJ databases">
        <authorList>
            <person name="Shi S."/>
        </authorList>
    </citation>
    <scope>NUCLEOTIDE SEQUENCE [LARGE SCALE GENOMIC DNA]</scope>
    <source>
        <strain evidence="1 2">GY10130</strain>
    </source>
</reference>